<reference evidence="5 6" key="1">
    <citation type="submission" date="2019-04" db="EMBL/GenBank/DDBJ databases">
        <title>Lampropedia sp YIM MLB12 draf genome.</title>
        <authorList>
            <person name="Wang Y.-X."/>
        </authorList>
    </citation>
    <scope>NUCLEOTIDE SEQUENCE [LARGE SCALE GENOMIC DNA]</scope>
    <source>
        <strain evidence="5 6">YIM MLB12</strain>
    </source>
</reference>
<dbReference type="Proteomes" id="UP000306236">
    <property type="component" value="Unassembled WGS sequence"/>
</dbReference>
<protein>
    <submittedName>
        <fullName evidence="5">SDR family NAD(P)-dependent oxidoreductase</fullName>
    </submittedName>
</protein>
<evidence type="ECO:0000313" key="6">
    <source>
        <dbReference type="Proteomes" id="UP000306236"/>
    </source>
</evidence>
<organism evidence="5 6">
    <name type="scientific">Lampropedia aestuarii</name>
    <dbReference type="NCBI Taxonomy" id="2562762"/>
    <lineage>
        <taxon>Bacteria</taxon>
        <taxon>Pseudomonadati</taxon>
        <taxon>Pseudomonadota</taxon>
        <taxon>Betaproteobacteria</taxon>
        <taxon>Burkholderiales</taxon>
        <taxon>Comamonadaceae</taxon>
        <taxon>Lampropedia</taxon>
    </lineage>
</organism>
<dbReference type="PRINTS" id="PR00080">
    <property type="entry name" value="SDRFAMILY"/>
</dbReference>
<dbReference type="SMART" id="SM00822">
    <property type="entry name" value="PKS_KR"/>
    <property type="match status" value="1"/>
</dbReference>
<dbReference type="PANTHER" id="PTHR45024:SF2">
    <property type="entry name" value="SCP2 DOMAIN-CONTAINING PROTEIN"/>
    <property type="match status" value="1"/>
</dbReference>
<dbReference type="InterPro" id="IPR002347">
    <property type="entry name" value="SDR_fam"/>
</dbReference>
<proteinExistence type="inferred from homology"/>
<evidence type="ECO:0000256" key="2">
    <source>
        <dbReference type="ARBA" id="ARBA00023002"/>
    </source>
</evidence>
<dbReference type="Gene3D" id="3.40.50.720">
    <property type="entry name" value="NAD(P)-binding Rossmann-like Domain"/>
    <property type="match status" value="1"/>
</dbReference>
<dbReference type="Pfam" id="PF00106">
    <property type="entry name" value="adh_short"/>
    <property type="match status" value="1"/>
</dbReference>
<dbReference type="GO" id="GO:0016491">
    <property type="term" value="F:oxidoreductase activity"/>
    <property type="evidence" value="ECO:0007669"/>
    <property type="project" value="UniProtKB-KW"/>
</dbReference>
<evidence type="ECO:0000259" key="4">
    <source>
        <dbReference type="SMART" id="SM00822"/>
    </source>
</evidence>
<dbReference type="OrthoDB" id="9804774at2"/>
<name>A0A4S5BV24_9BURK</name>
<accession>A0A4S5BV24</accession>
<evidence type="ECO:0000256" key="1">
    <source>
        <dbReference type="ARBA" id="ARBA00006484"/>
    </source>
</evidence>
<keyword evidence="2" id="KW-0560">Oxidoreductase</keyword>
<dbReference type="SUPFAM" id="SSF51735">
    <property type="entry name" value="NAD(P)-binding Rossmann-fold domains"/>
    <property type="match status" value="1"/>
</dbReference>
<dbReference type="InterPro" id="IPR051687">
    <property type="entry name" value="Peroxisomal_Beta-Oxidation"/>
</dbReference>
<dbReference type="RefSeq" id="WP_136406251.1">
    <property type="nucleotide sequence ID" value="NZ_JARXRQ010000010.1"/>
</dbReference>
<feature type="domain" description="Ketoreductase" evidence="4">
    <location>
        <begin position="8"/>
        <end position="204"/>
    </location>
</feature>
<comment type="similarity">
    <text evidence="1 3">Belongs to the short-chain dehydrogenases/reductases (SDR) family.</text>
</comment>
<comment type="caution">
    <text evidence="5">The sequence shown here is derived from an EMBL/GenBank/DDBJ whole genome shotgun (WGS) entry which is preliminary data.</text>
</comment>
<evidence type="ECO:0000256" key="3">
    <source>
        <dbReference type="RuleBase" id="RU000363"/>
    </source>
</evidence>
<keyword evidence="6" id="KW-1185">Reference proteome</keyword>
<dbReference type="PANTHER" id="PTHR45024">
    <property type="entry name" value="DEHYDROGENASES, SHORT CHAIN"/>
    <property type="match status" value="1"/>
</dbReference>
<dbReference type="AlphaFoldDB" id="A0A4S5BV24"/>
<dbReference type="PRINTS" id="PR00081">
    <property type="entry name" value="GDHRDH"/>
</dbReference>
<dbReference type="InterPro" id="IPR057326">
    <property type="entry name" value="KR_dom"/>
</dbReference>
<sequence>MALDFHGRVAIVTGAGGGLGREHALALARRGAKVLVNDLGASVKGEGGSLSAAQQVVDEIKAFGGEAMANGASVTDFEAVQAMVAQVVEAWGRVDILVNNAGILRDKSFAKMDMADFRLVVDVHLMGAVYCAKAVWEHMVAQQYGRIVMTTSSTGLYGNFGQTNYGAAKLAQVGFMQTLALEGAKHHIHVNALAPTAATRMTEGLMPEEVLAQLQPAAVVPAMLALAHESAPTRAILCAGAGSFEAAHISLTQGIHLGVGPDVDSELSTRLAEVLDRAGETVPAGGHAQGELEIKKALAAHQSRAS</sequence>
<dbReference type="InterPro" id="IPR036291">
    <property type="entry name" value="NAD(P)-bd_dom_sf"/>
</dbReference>
<gene>
    <name evidence="5" type="ORF">E8K88_08625</name>
</gene>
<dbReference type="EMBL" id="SSWX01000009">
    <property type="protein sequence ID" value="THJ33716.1"/>
    <property type="molecule type" value="Genomic_DNA"/>
</dbReference>
<evidence type="ECO:0000313" key="5">
    <source>
        <dbReference type="EMBL" id="THJ33716.1"/>
    </source>
</evidence>